<dbReference type="Proteomes" id="UP001589818">
    <property type="component" value="Unassembled WGS sequence"/>
</dbReference>
<dbReference type="EMBL" id="JBHLVF010000041">
    <property type="protein sequence ID" value="MFC0395253.1"/>
    <property type="molecule type" value="Genomic_DNA"/>
</dbReference>
<evidence type="ECO:0000313" key="2">
    <source>
        <dbReference type="EMBL" id="MFC0395253.1"/>
    </source>
</evidence>
<organism evidence="2 3">
    <name type="scientific">Paenibacillus mendelii</name>
    <dbReference type="NCBI Taxonomy" id="206163"/>
    <lineage>
        <taxon>Bacteria</taxon>
        <taxon>Bacillati</taxon>
        <taxon>Bacillota</taxon>
        <taxon>Bacilli</taxon>
        <taxon>Bacillales</taxon>
        <taxon>Paenibacillaceae</taxon>
        <taxon>Paenibacillus</taxon>
    </lineage>
</organism>
<reference evidence="2 3" key="1">
    <citation type="submission" date="2024-09" db="EMBL/GenBank/DDBJ databases">
        <authorList>
            <person name="Sun Q."/>
            <person name="Mori K."/>
        </authorList>
    </citation>
    <scope>NUCLEOTIDE SEQUENCE [LARGE SCALE GENOMIC DNA]</scope>
    <source>
        <strain evidence="2 3">CCM 4839</strain>
    </source>
</reference>
<dbReference type="InterPro" id="IPR015424">
    <property type="entry name" value="PyrdxlP-dep_Trfase"/>
</dbReference>
<sequence>MMEALLNKNDFIGLDQSTWFFCGAEAPVHRKVMDAVLEYMVSRTRGPWGRERNAEKEWACKTNLAGLFGGRANNIALMSSSSEAISMVAQAVPLAPGDNVVINNLEFPSGVLPWLALKRQGVEVRVARHSNWGMETDDILNLVDDRTRLVMTSHVSYLSGTRIDYVKLYEQLRNTNALMLLDATQSLGVVPVDIRHTDMLVCSSYKWLLSTHGAGVLALNPGRIESLIPTYVGWRSVVGAPGEDRFASYEVHHDARRFELGYPSYPTVYALECATRLLLETGIDKIEQHVLALGGQLMEQLQALGLQVMTPSDPARRAGNVSIAHARAEEIAAKLAEQDVYVMGSDDRVRASIHAFTDSADIRRLTSLLPAVINGGA</sequence>
<dbReference type="InterPro" id="IPR015421">
    <property type="entry name" value="PyrdxlP-dep_Trfase_major"/>
</dbReference>
<evidence type="ECO:0000313" key="3">
    <source>
        <dbReference type="Proteomes" id="UP001589818"/>
    </source>
</evidence>
<keyword evidence="2" id="KW-0808">Transferase</keyword>
<evidence type="ECO:0000259" key="1">
    <source>
        <dbReference type="Pfam" id="PF00266"/>
    </source>
</evidence>
<dbReference type="InterPro" id="IPR015422">
    <property type="entry name" value="PyrdxlP-dep_Trfase_small"/>
</dbReference>
<keyword evidence="2" id="KW-0032">Aminotransferase</keyword>
<dbReference type="Gene3D" id="3.90.1150.10">
    <property type="entry name" value="Aspartate Aminotransferase, domain 1"/>
    <property type="match status" value="1"/>
</dbReference>
<dbReference type="PANTHER" id="PTHR43586">
    <property type="entry name" value="CYSTEINE DESULFURASE"/>
    <property type="match status" value="1"/>
</dbReference>
<proteinExistence type="predicted"/>
<comment type="caution">
    <text evidence="2">The sequence shown here is derived from an EMBL/GenBank/DDBJ whole genome shotgun (WGS) entry which is preliminary data.</text>
</comment>
<dbReference type="RefSeq" id="WP_204816374.1">
    <property type="nucleotide sequence ID" value="NZ_JANHOF010000001.1"/>
</dbReference>
<keyword evidence="3" id="KW-1185">Reference proteome</keyword>
<dbReference type="Pfam" id="PF00266">
    <property type="entry name" value="Aminotran_5"/>
    <property type="match status" value="1"/>
</dbReference>
<dbReference type="PANTHER" id="PTHR43586:SF15">
    <property type="entry name" value="BLR3095 PROTEIN"/>
    <property type="match status" value="1"/>
</dbReference>
<dbReference type="SUPFAM" id="SSF53383">
    <property type="entry name" value="PLP-dependent transferases"/>
    <property type="match status" value="1"/>
</dbReference>
<name>A0ABV6JH57_9BACL</name>
<protein>
    <submittedName>
        <fullName evidence="2">Aminotransferase class V-fold PLP-dependent enzyme</fullName>
    </submittedName>
</protein>
<dbReference type="GO" id="GO:0008483">
    <property type="term" value="F:transaminase activity"/>
    <property type="evidence" value="ECO:0007669"/>
    <property type="project" value="UniProtKB-KW"/>
</dbReference>
<gene>
    <name evidence="2" type="ORF">ACFFJ8_28285</name>
</gene>
<feature type="domain" description="Aminotransferase class V" evidence="1">
    <location>
        <begin position="20"/>
        <end position="343"/>
    </location>
</feature>
<dbReference type="Gene3D" id="3.40.640.10">
    <property type="entry name" value="Type I PLP-dependent aspartate aminotransferase-like (Major domain)"/>
    <property type="match status" value="1"/>
</dbReference>
<dbReference type="InterPro" id="IPR000192">
    <property type="entry name" value="Aminotrans_V_dom"/>
</dbReference>
<accession>A0ABV6JH57</accession>